<keyword evidence="3" id="KW-1185">Reference proteome</keyword>
<dbReference type="Gene3D" id="3.40.30.10">
    <property type="entry name" value="Glutaredoxin"/>
    <property type="match status" value="1"/>
</dbReference>
<feature type="domain" description="Thioredoxin-like fold" evidence="1">
    <location>
        <begin position="3"/>
        <end position="77"/>
    </location>
</feature>
<dbReference type="NCBIfam" id="TIGR00412">
    <property type="entry name" value="redox_disulf_2"/>
    <property type="match status" value="1"/>
</dbReference>
<dbReference type="InterPro" id="IPR005243">
    <property type="entry name" value="THIRX-like_proc"/>
</dbReference>
<dbReference type="Proteomes" id="UP001461163">
    <property type="component" value="Unassembled WGS sequence"/>
</dbReference>
<proteinExistence type="predicted"/>
<organism evidence="2 3">
    <name type="scientific">Paraglaciecola mesophila</name>
    <dbReference type="NCBI Taxonomy" id="197222"/>
    <lineage>
        <taxon>Bacteria</taxon>
        <taxon>Pseudomonadati</taxon>
        <taxon>Pseudomonadota</taxon>
        <taxon>Gammaproteobacteria</taxon>
        <taxon>Alteromonadales</taxon>
        <taxon>Alteromonadaceae</taxon>
        <taxon>Paraglaciecola</taxon>
    </lineage>
</organism>
<comment type="caution">
    <text evidence="2">The sequence shown here is derived from an EMBL/GenBank/DDBJ whole genome shotgun (WGS) entry which is preliminary data.</text>
</comment>
<dbReference type="PIRSF" id="PIRSF037031">
    <property type="entry name" value="Redox_disulphide_2"/>
    <property type="match status" value="1"/>
</dbReference>
<protein>
    <submittedName>
        <fullName evidence="2">Thioredoxin family protein</fullName>
    </submittedName>
</protein>
<evidence type="ECO:0000313" key="3">
    <source>
        <dbReference type="Proteomes" id="UP001461163"/>
    </source>
</evidence>
<dbReference type="EMBL" id="JBBMQS010000001">
    <property type="protein sequence ID" value="MEM5496228.1"/>
    <property type="molecule type" value="Genomic_DNA"/>
</dbReference>
<reference evidence="2 3" key="1">
    <citation type="submission" date="2024-03" db="EMBL/GenBank/DDBJ databases">
        <title>Community enrichment and isolation of bacterial strains for fucoidan degradation.</title>
        <authorList>
            <person name="Sichert A."/>
        </authorList>
    </citation>
    <scope>NUCLEOTIDE SEQUENCE [LARGE SCALE GENOMIC DNA]</scope>
    <source>
        <strain evidence="2 3">AS12</strain>
    </source>
</reference>
<evidence type="ECO:0000259" key="1">
    <source>
        <dbReference type="Pfam" id="PF13192"/>
    </source>
</evidence>
<gene>
    <name evidence="2" type="ORF">WNY77_02340</name>
</gene>
<dbReference type="PANTHER" id="PTHR36450">
    <property type="entry name" value="THIOREDOXIN"/>
    <property type="match status" value="1"/>
</dbReference>
<sequence>MKKFEVLGTGCTKCVKTAELIKSIAAECGVEVQVIKETNPEIMMGYQVMSTPGVAIDKHLAHSGSIPSKDKIMSWLK</sequence>
<dbReference type="Pfam" id="PF13192">
    <property type="entry name" value="Thioredoxin_3"/>
    <property type="match status" value="1"/>
</dbReference>
<dbReference type="RefSeq" id="WP_342880739.1">
    <property type="nucleotide sequence ID" value="NZ_JBBMQS010000001.1"/>
</dbReference>
<dbReference type="PANTHER" id="PTHR36450:SF1">
    <property type="entry name" value="THIOREDOXIN"/>
    <property type="match status" value="1"/>
</dbReference>
<name>A0ABU9SQS5_9ALTE</name>
<dbReference type="InterPro" id="IPR036249">
    <property type="entry name" value="Thioredoxin-like_sf"/>
</dbReference>
<accession>A0ABU9SQS5</accession>
<dbReference type="InterPro" id="IPR012336">
    <property type="entry name" value="Thioredoxin-like_fold"/>
</dbReference>
<evidence type="ECO:0000313" key="2">
    <source>
        <dbReference type="EMBL" id="MEM5496228.1"/>
    </source>
</evidence>
<dbReference type="SUPFAM" id="SSF52833">
    <property type="entry name" value="Thioredoxin-like"/>
    <property type="match status" value="1"/>
</dbReference>